<dbReference type="SUPFAM" id="SSF81901">
    <property type="entry name" value="HCP-like"/>
    <property type="match status" value="1"/>
</dbReference>
<dbReference type="GO" id="GO:0006355">
    <property type="term" value="P:regulation of DNA-templated transcription"/>
    <property type="evidence" value="ECO:0007669"/>
    <property type="project" value="TreeGrafter"/>
</dbReference>
<keyword evidence="3" id="KW-0539">Nucleus</keyword>
<gene>
    <name evidence="6" type="ORF">V9T40_012224</name>
</gene>
<dbReference type="InterPro" id="IPR011990">
    <property type="entry name" value="TPR-like_helical_dom_sf"/>
</dbReference>
<dbReference type="PANTHER" id="PTHR12446">
    <property type="entry name" value="TESMIN/TSO1-RELATED"/>
    <property type="match status" value="1"/>
</dbReference>
<protein>
    <recommendedName>
        <fullName evidence="5">CRC domain-containing protein</fullName>
    </recommendedName>
</protein>
<evidence type="ECO:0000256" key="4">
    <source>
        <dbReference type="SAM" id="MobiDB-lite"/>
    </source>
</evidence>
<evidence type="ECO:0000256" key="1">
    <source>
        <dbReference type="ARBA" id="ARBA00004123"/>
    </source>
</evidence>
<name>A0AAN9T6Y1_9HEMI</name>
<comment type="caution">
    <text evidence="6">The sequence shown here is derived from an EMBL/GenBank/DDBJ whole genome shotgun (WGS) entry which is preliminary data.</text>
</comment>
<dbReference type="Proteomes" id="UP001367676">
    <property type="component" value="Unassembled WGS sequence"/>
</dbReference>
<dbReference type="SMART" id="SM01114">
    <property type="entry name" value="CXC"/>
    <property type="match status" value="2"/>
</dbReference>
<dbReference type="EMBL" id="JBBCAQ010000036">
    <property type="protein sequence ID" value="KAK7575938.1"/>
    <property type="molecule type" value="Genomic_DNA"/>
</dbReference>
<feature type="region of interest" description="Disordered" evidence="4">
    <location>
        <begin position="779"/>
        <end position="817"/>
    </location>
</feature>
<proteinExistence type="inferred from homology"/>
<dbReference type="InterPro" id="IPR005172">
    <property type="entry name" value="CRC"/>
</dbReference>
<dbReference type="GO" id="GO:0005634">
    <property type="term" value="C:nucleus"/>
    <property type="evidence" value="ECO:0007669"/>
    <property type="project" value="UniProtKB-SubCell"/>
</dbReference>
<keyword evidence="7" id="KW-1185">Reference proteome</keyword>
<evidence type="ECO:0000313" key="6">
    <source>
        <dbReference type="EMBL" id="KAK7575938.1"/>
    </source>
</evidence>
<organism evidence="6 7">
    <name type="scientific">Parthenolecanium corni</name>
    <dbReference type="NCBI Taxonomy" id="536013"/>
    <lineage>
        <taxon>Eukaryota</taxon>
        <taxon>Metazoa</taxon>
        <taxon>Ecdysozoa</taxon>
        <taxon>Arthropoda</taxon>
        <taxon>Hexapoda</taxon>
        <taxon>Insecta</taxon>
        <taxon>Pterygota</taxon>
        <taxon>Neoptera</taxon>
        <taxon>Paraneoptera</taxon>
        <taxon>Hemiptera</taxon>
        <taxon>Sternorrhyncha</taxon>
        <taxon>Coccoidea</taxon>
        <taxon>Coccidae</taxon>
        <taxon>Parthenolecanium</taxon>
    </lineage>
</organism>
<evidence type="ECO:0000313" key="7">
    <source>
        <dbReference type="Proteomes" id="UP001367676"/>
    </source>
</evidence>
<dbReference type="InterPro" id="IPR028307">
    <property type="entry name" value="Lin-54_fam"/>
</dbReference>
<dbReference type="AlphaFoldDB" id="A0AAN9T6Y1"/>
<sequence length="1045" mass="114120">MAFDFKNEAEVKGYLNNIGIEYRFGCYSEKNPEVCHLLGMYFDVIKNDIEQAKKVYKVNCDSYKWSFSCYKYGYLLDKENKPENVDNVIHYLNQGCESGLAKSCYFASVRMGAKAEKNPDLPNRESVFQKSLELMNKACTEGVGRACFNLSSIHYLGLPAINLKKDLTKVLEYSIKGCDSMHVQACVNTSLMYLKGEEINSDLEMSTISMDVVPNAENVTSLILMNPSDVEMDTFTTLPIDFESSNSSMGTLVSVDESLKDDSIPLLTDIAEETVYDTEEFFDETLKIDEKCDPCEFTSERHIITSNVDDISSVLIDSSIVECEDSVKSDDVEIGISGDINFKEDSICIQDDKNIGSSFIPANNGVFMSTKASPSISEVSNLITISNNTNLASGILEIAQDDSTSDGRVEIVSGNNCGVFANNPNVIQINSINNPKLSTLKPITLQSTSKFVPISIAPNPSKRPANVSIGQPPSNVLTKVIVTQGKVGQPYMITSAPKSKSICVLNSTAATASPVKSITVAQAKQMGIKLQPLKPSTTKPLKQKYFISNTTPGAQVLKKIQPVQKTATPTKILPAPLVSKPTTGGQPTKIIVSQDYVMKGGALVPKQAGGQVIAISNLQSGPVVSNHVSPKKQVQYIKLINNVGSTNVPTVTTSKGKLPTMAQNVPATIDKDTPIIVASGGISSTNLNLKGTTSMQTSKSAPPSNITVLPVIPPTSVKTIPGQRLILPAVSKSKTENNSQQLLTDTNPLKTPGSIVVLPDNIMEKIKEDLLPNQVKLKEDSKNVDNSKLNHDSQDSVSELRNSAKSPTKHLTPSFETGNGLRSRKPCNCTRSQCLKLYCECFANGEFCNNCNCVSCHNNISHEENRQHAIKSCLERNPQAFRPKIGKCLVGLSDRRHTKGCHCKRSGCLKNYCECYEAQIPCSDNCKCIGCKNIDEMLFAPSYSNSSSNVEKPESQMEFQTFSKNKLTAEINDAVGQTGTSNPKHAFSFIKDQVVEATCQCLLAQADEVNRRNINVEDGQKYILEEFGRCLIQIIECAPDKYNPS</sequence>
<reference evidence="6 7" key="1">
    <citation type="submission" date="2024-03" db="EMBL/GenBank/DDBJ databases">
        <title>Adaptation during the transition from Ophiocordyceps entomopathogen to insect associate is accompanied by gene loss and intensified selection.</title>
        <authorList>
            <person name="Ward C.M."/>
            <person name="Onetto C.A."/>
            <person name="Borneman A.R."/>
        </authorList>
    </citation>
    <scope>NUCLEOTIDE SEQUENCE [LARGE SCALE GENOMIC DNA]</scope>
    <source>
        <strain evidence="6">AWRI1</strain>
        <tissue evidence="6">Single Adult Female</tissue>
    </source>
</reference>
<accession>A0AAN9T6Y1</accession>
<feature type="compositionally biased region" description="Polar residues" evidence="4">
    <location>
        <begin position="795"/>
        <end position="817"/>
    </location>
</feature>
<evidence type="ECO:0000256" key="3">
    <source>
        <dbReference type="ARBA" id="ARBA00023242"/>
    </source>
</evidence>
<evidence type="ECO:0000256" key="2">
    <source>
        <dbReference type="ARBA" id="ARBA00007267"/>
    </source>
</evidence>
<dbReference type="PROSITE" id="PS51634">
    <property type="entry name" value="CRC"/>
    <property type="match status" value="1"/>
</dbReference>
<comment type="subcellular location">
    <subcellularLocation>
        <location evidence="1">Nucleus</location>
    </subcellularLocation>
</comment>
<dbReference type="Gene3D" id="1.25.40.10">
    <property type="entry name" value="Tetratricopeptide repeat domain"/>
    <property type="match status" value="1"/>
</dbReference>
<feature type="domain" description="CRC" evidence="5">
    <location>
        <begin position="823"/>
        <end position="936"/>
    </location>
</feature>
<feature type="compositionally biased region" description="Basic and acidic residues" evidence="4">
    <location>
        <begin position="779"/>
        <end position="794"/>
    </location>
</feature>
<dbReference type="InterPro" id="IPR033467">
    <property type="entry name" value="Tesmin/TSO1-like_CXC"/>
</dbReference>
<comment type="similarity">
    <text evidence="2">Belongs to the lin-54 family.</text>
</comment>
<dbReference type="Pfam" id="PF03638">
    <property type="entry name" value="TCR"/>
    <property type="match status" value="2"/>
</dbReference>
<evidence type="ECO:0000259" key="5">
    <source>
        <dbReference type="PROSITE" id="PS51634"/>
    </source>
</evidence>
<dbReference type="PANTHER" id="PTHR12446:SF34">
    <property type="entry name" value="PROTEIN LIN-54 HOMOLOG"/>
    <property type="match status" value="1"/>
</dbReference>